<organism evidence="3">
    <name type="scientific">Tanacetum cinerariifolium</name>
    <name type="common">Dalmatian daisy</name>
    <name type="synonym">Chrysanthemum cinerariifolium</name>
    <dbReference type="NCBI Taxonomy" id="118510"/>
    <lineage>
        <taxon>Eukaryota</taxon>
        <taxon>Viridiplantae</taxon>
        <taxon>Streptophyta</taxon>
        <taxon>Embryophyta</taxon>
        <taxon>Tracheophyta</taxon>
        <taxon>Spermatophyta</taxon>
        <taxon>Magnoliopsida</taxon>
        <taxon>eudicotyledons</taxon>
        <taxon>Gunneridae</taxon>
        <taxon>Pentapetalae</taxon>
        <taxon>asterids</taxon>
        <taxon>campanulids</taxon>
        <taxon>Asterales</taxon>
        <taxon>Asteraceae</taxon>
        <taxon>Asteroideae</taxon>
        <taxon>Anthemideae</taxon>
        <taxon>Anthemidinae</taxon>
        <taxon>Tanacetum</taxon>
    </lineage>
</organism>
<name>A0A699HES8_TANCI</name>
<comment type="caution">
    <text evidence="3">The sequence shown here is derived from an EMBL/GenBank/DDBJ whole genome shotgun (WGS) entry which is preliminary data.</text>
</comment>
<sequence length="635" mass="71419">MDEDKYLIRVCKGKSNVQNVKNRKLGFVKCTVLRPPTVPVPPTTAAMKAVNTELWETCNNLVISWIMSSVSDSITKSIMFIGTASEIWTQLETRFPLSNESRKLVTVTPEMSVFLIAVEKQKEEQRLFKFLNGLDESYNAQKSQLLLINPLPTVENACVVIQQKESQKDVFQINGPSIETTALLSKHDVKGKCSICGFKWHPPEKFWEKFETLMRSVLNDMRNSGTSGTDYTDDDLEFVAGMLCLSASTNIILYYWILDTRATNHMTPHSKAVLKAKILKNFYPKITLPNGTQIGQVKLNNGILLKDVLFVPSFKFSLLSIPKLTKENNSVAIFFPKLCVVQDLTTRKVLGLGKKIQSDGSVERKKAMLVIQGNRERKGVDYEDTFAPVAKIVTVRSLLVVAAMKGWDIVQIDISNAFLHGDLFEEIYIKMPLGCKTFVKVSIDSPGQCIPLAHHSKVKLTAYYDSDWARCPMTRRSTTGYCILLGDSPISWKSKKHGVVSRNSAEAEYRAMAVTCCEVTWLLSLLKDLGLKDLHPVTLHCDNQAAIHIAANLVSHARTKHIEVDCHYVKDQVKEGTIRPEYIYTTKQLADVFTKVLPVEHHHNLLHRLGVFCSENSHLEGECKGKSNVQNIKNV</sequence>
<evidence type="ECO:0000259" key="2">
    <source>
        <dbReference type="Pfam" id="PF22936"/>
    </source>
</evidence>
<dbReference type="CDD" id="cd09272">
    <property type="entry name" value="RNase_HI_RT_Ty1"/>
    <property type="match status" value="1"/>
</dbReference>
<reference evidence="3" key="1">
    <citation type="journal article" date="2019" name="Sci. Rep.">
        <title>Draft genome of Tanacetum cinerariifolium, the natural source of mosquito coil.</title>
        <authorList>
            <person name="Yamashiro T."/>
            <person name="Shiraishi A."/>
            <person name="Satake H."/>
            <person name="Nakayama K."/>
        </authorList>
    </citation>
    <scope>NUCLEOTIDE SEQUENCE</scope>
</reference>
<evidence type="ECO:0000259" key="1">
    <source>
        <dbReference type="Pfam" id="PF07727"/>
    </source>
</evidence>
<dbReference type="InterPro" id="IPR013103">
    <property type="entry name" value="RVT_2"/>
</dbReference>
<feature type="domain" description="Reverse transcriptase Ty1/copia-type" evidence="1">
    <location>
        <begin position="355"/>
        <end position="436"/>
    </location>
</feature>
<dbReference type="GO" id="GO:0016301">
    <property type="term" value="F:kinase activity"/>
    <property type="evidence" value="ECO:0007669"/>
    <property type="project" value="UniProtKB-KW"/>
</dbReference>
<keyword evidence="3" id="KW-0675">Receptor</keyword>
<evidence type="ECO:0000313" key="3">
    <source>
        <dbReference type="EMBL" id="GEX62112.1"/>
    </source>
</evidence>
<dbReference type="Pfam" id="PF22936">
    <property type="entry name" value="Pol_BBD"/>
    <property type="match status" value="1"/>
</dbReference>
<feature type="domain" description="Retrovirus-related Pol polyprotein from transposon TNT 1-94-like beta-barrel" evidence="2">
    <location>
        <begin position="256"/>
        <end position="328"/>
    </location>
</feature>
<dbReference type="EMBL" id="BKCJ010119419">
    <property type="protein sequence ID" value="GEX62112.1"/>
    <property type="molecule type" value="Genomic_DNA"/>
</dbReference>
<dbReference type="Pfam" id="PF07727">
    <property type="entry name" value="RVT_2"/>
    <property type="match status" value="1"/>
</dbReference>
<dbReference type="PANTHER" id="PTHR11439">
    <property type="entry name" value="GAG-POL-RELATED RETROTRANSPOSON"/>
    <property type="match status" value="1"/>
</dbReference>
<dbReference type="AlphaFoldDB" id="A0A699HES8"/>
<keyword evidence="3" id="KW-0808">Transferase</keyword>
<keyword evidence="3" id="KW-0418">Kinase</keyword>
<proteinExistence type="predicted"/>
<gene>
    <name evidence="3" type="ORF">Tci_334087</name>
</gene>
<accession>A0A699HES8</accession>
<dbReference type="InterPro" id="IPR054722">
    <property type="entry name" value="PolX-like_BBD"/>
</dbReference>
<protein>
    <submittedName>
        <fullName evidence="3">Cysteine-rich RLK (Receptor-like protein kinase) 8</fullName>
    </submittedName>
</protein>
<dbReference type="PANTHER" id="PTHR11439:SF498">
    <property type="entry name" value="DNAK FAMILY PROTEIN"/>
    <property type="match status" value="1"/>
</dbReference>